<evidence type="ECO:0000256" key="2">
    <source>
        <dbReference type="ARBA" id="ARBA00023315"/>
    </source>
</evidence>
<gene>
    <name evidence="4" type="ORF">GHK62_22565</name>
</gene>
<dbReference type="Gene3D" id="3.40.630.30">
    <property type="match status" value="1"/>
</dbReference>
<dbReference type="InterPro" id="IPR050832">
    <property type="entry name" value="Bact_Acetyltransf"/>
</dbReference>
<dbReference type="PANTHER" id="PTHR43877">
    <property type="entry name" value="AMINOALKYLPHOSPHONATE N-ACETYLTRANSFERASE-RELATED-RELATED"/>
    <property type="match status" value="1"/>
</dbReference>
<keyword evidence="5" id="KW-1185">Reference proteome</keyword>
<keyword evidence="2" id="KW-0012">Acyltransferase</keyword>
<dbReference type="GO" id="GO:0016747">
    <property type="term" value="F:acyltransferase activity, transferring groups other than amino-acyl groups"/>
    <property type="evidence" value="ECO:0007669"/>
    <property type="project" value="InterPro"/>
</dbReference>
<dbReference type="RefSeq" id="WP_153441309.1">
    <property type="nucleotide sequence ID" value="NZ_CP121659.1"/>
</dbReference>
<dbReference type="PANTHER" id="PTHR43877:SF1">
    <property type="entry name" value="ACETYLTRANSFERASE"/>
    <property type="match status" value="1"/>
</dbReference>
<dbReference type="Pfam" id="PF00583">
    <property type="entry name" value="Acetyltransf_1"/>
    <property type="match status" value="1"/>
</dbReference>
<feature type="domain" description="N-acetyltransferase" evidence="3">
    <location>
        <begin position="15"/>
        <end position="163"/>
    </location>
</feature>
<evidence type="ECO:0000256" key="1">
    <source>
        <dbReference type="ARBA" id="ARBA00022679"/>
    </source>
</evidence>
<dbReference type="Proteomes" id="UP000439983">
    <property type="component" value="Unassembled WGS sequence"/>
</dbReference>
<evidence type="ECO:0000313" key="5">
    <source>
        <dbReference type="Proteomes" id="UP000439983"/>
    </source>
</evidence>
<proteinExistence type="predicted"/>
<reference evidence="4 5" key="1">
    <citation type="journal article" date="2013" name="Genome Biol.">
        <title>Comparative genomics of the core and accessory genomes of 48 Sinorhizobium strains comprising five genospecies.</title>
        <authorList>
            <person name="Sugawara M."/>
            <person name="Epstein B."/>
            <person name="Badgley B.D."/>
            <person name="Unno T."/>
            <person name="Xu L."/>
            <person name="Reese J."/>
            <person name="Gyaneshwar P."/>
            <person name="Denny R."/>
            <person name="Mudge J."/>
            <person name="Bharti A.K."/>
            <person name="Farmer A.D."/>
            <person name="May G.D."/>
            <person name="Woodward J.E."/>
            <person name="Medigue C."/>
            <person name="Vallenet D."/>
            <person name="Lajus A."/>
            <person name="Rouy Z."/>
            <person name="Martinez-Vaz B."/>
            <person name="Tiffin P."/>
            <person name="Young N.D."/>
            <person name="Sadowsky M.J."/>
        </authorList>
    </citation>
    <scope>NUCLEOTIDE SEQUENCE [LARGE SCALE GENOMIC DNA]</scope>
    <source>
        <strain evidence="4 5">USDA4894</strain>
    </source>
</reference>
<accession>A0A6N7LJN3</accession>
<evidence type="ECO:0000313" key="4">
    <source>
        <dbReference type="EMBL" id="MQX17439.1"/>
    </source>
</evidence>
<evidence type="ECO:0000259" key="3">
    <source>
        <dbReference type="PROSITE" id="PS51186"/>
    </source>
</evidence>
<sequence length="163" mass="17784">MVSRGSVTSSEITIADLRAVPHFAADVADRVWRAWWKPKGVPLEHVTDLARENLGSGPVPVALVAHRGPTFMGTASVIASDMEERPHFTPWVAAVWVDEMFRRQGIGGTIVSHAARAAFAAGADTVYLCAVPAKRPFYQRLGWSLHERDVGGHGLDVFTRKSI</sequence>
<organism evidence="4 5">
    <name type="scientific">Sinorhizobium terangae</name>
    <dbReference type="NCBI Taxonomy" id="110322"/>
    <lineage>
        <taxon>Bacteria</taxon>
        <taxon>Pseudomonadati</taxon>
        <taxon>Pseudomonadota</taxon>
        <taxon>Alphaproteobacteria</taxon>
        <taxon>Hyphomicrobiales</taxon>
        <taxon>Rhizobiaceae</taxon>
        <taxon>Sinorhizobium/Ensifer group</taxon>
        <taxon>Sinorhizobium</taxon>
    </lineage>
</organism>
<dbReference type="EMBL" id="WITC01000095">
    <property type="protein sequence ID" value="MQX17439.1"/>
    <property type="molecule type" value="Genomic_DNA"/>
</dbReference>
<dbReference type="PROSITE" id="PS51186">
    <property type="entry name" value="GNAT"/>
    <property type="match status" value="1"/>
</dbReference>
<dbReference type="InterPro" id="IPR016181">
    <property type="entry name" value="Acyl_CoA_acyltransferase"/>
</dbReference>
<keyword evidence="1 4" id="KW-0808">Transferase</keyword>
<dbReference type="OrthoDB" id="9809751at2"/>
<comment type="caution">
    <text evidence="4">The sequence shown here is derived from an EMBL/GenBank/DDBJ whole genome shotgun (WGS) entry which is preliminary data.</text>
</comment>
<dbReference type="SUPFAM" id="SSF55729">
    <property type="entry name" value="Acyl-CoA N-acyltransferases (Nat)"/>
    <property type="match status" value="1"/>
</dbReference>
<dbReference type="InterPro" id="IPR000182">
    <property type="entry name" value="GNAT_dom"/>
</dbReference>
<protein>
    <submittedName>
        <fullName evidence="4">GNAT family N-acetyltransferase</fullName>
    </submittedName>
</protein>
<dbReference type="AlphaFoldDB" id="A0A6N7LJN3"/>
<name>A0A6N7LJN3_SINTE</name>